<evidence type="ECO:0000313" key="5">
    <source>
        <dbReference type="EMBL" id="NRQ41365.1"/>
    </source>
</evidence>
<keyword evidence="6" id="KW-1185">Reference proteome</keyword>
<dbReference type="EMBL" id="JABSOD010000002">
    <property type="protein sequence ID" value="NRQ41365.1"/>
    <property type="molecule type" value="Genomic_DNA"/>
</dbReference>
<organism evidence="5 6">
    <name type="scientific">Rheinheimera lutimaris</name>
    <dbReference type="NCBI Taxonomy" id="2740584"/>
    <lineage>
        <taxon>Bacteria</taxon>
        <taxon>Pseudomonadati</taxon>
        <taxon>Pseudomonadota</taxon>
        <taxon>Gammaproteobacteria</taxon>
        <taxon>Chromatiales</taxon>
        <taxon>Chromatiaceae</taxon>
        <taxon>Rheinheimera</taxon>
    </lineage>
</organism>
<dbReference type="Proteomes" id="UP000523161">
    <property type="component" value="Unassembled WGS sequence"/>
</dbReference>
<dbReference type="RefSeq" id="WP_173499618.1">
    <property type="nucleotide sequence ID" value="NZ_JABSOD010000002.1"/>
</dbReference>
<gene>
    <name evidence="5" type="ORF">HRH59_02105</name>
</gene>
<accession>A0A7Y5AMZ2</accession>
<evidence type="ECO:0000259" key="4">
    <source>
        <dbReference type="SMART" id="SM00062"/>
    </source>
</evidence>
<feature type="domain" description="Solute-binding protein family 3/N-terminal" evidence="4">
    <location>
        <begin position="22"/>
        <end position="250"/>
    </location>
</feature>
<evidence type="ECO:0000256" key="1">
    <source>
        <dbReference type="ARBA" id="ARBA00010333"/>
    </source>
</evidence>
<comment type="similarity">
    <text evidence="1">Belongs to the bacterial solute-binding protein 3 family.</text>
</comment>
<feature type="signal peptide" evidence="3">
    <location>
        <begin position="1"/>
        <end position="19"/>
    </location>
</feature>
<name>A0A7Y5AMZ2_9GAMM</name>
<reference evidence="5 6" key="1">
    <citation type="submission" date="2020-06" db="EMBL/GenBank/DDBJ databases">
        <title>Rheinheimera sp. nov., a marine bacterium isolated from coastal.</title>
        <authorList>
            <person name="Yu Q."/>
            <person name="Qi Y."/>
            <person name="Pu J."/>
        </authorList>
    </citation>
    <scope>NUCLEOTIDE SEQUENCE [LARGE SCALE GENOMIC DNA]</scope>
    <source>
        <strain evidence="5 6">YQF-2</strain>
    </source>
</reference>
<dbReference type="AlphaFoldDB" id="A0A7Y5AMZ2"/>
<evidence type="ECO:0000313" key="6">
    <source>
        <dbReference type="Proteomes" id="UP000523161"/>
    </source>
</evidence>
<dbReference type="SUPFAM" id="SSF53850">
    <property type="entry name" value="Periplasmic binding protein-like II"/>
    <property type="match status" value="1"/>
</dbReference>
<evidence type="ECO:0000256" key="2">
    <source>
        <dbReference type="ARBA" id="ARBA00022729"/>
    </source>
</evidence>
<feature type="chain" id="PRO_5030569870" evidence="3">
    <location>
        <begin position="20"/>
        <end position="256"/>
    </location>
</feature>
<dbReference type="SMART" id="SM00062">
    <property type="entry name" value="PBPb"/>
    <property type="match status" value="1"/>
</dbReference>
<evidence type="ECO:0000256" key="3">
    <source>
        <dbReference type="SAM" id="SignalP"/>
    </source>
</evidence>
<dbReference type="Gene3D" id="3.40.190.10">
    <property type="entry name" value="Periplasmic binding protein-like II"/>
    <property type="match status" value="2"/>
</dbReference>
<comment type="caution">
    <text evidence="5">The sequence shown here is derived from an EMBL/GenBank/DDBJ whole genome shotgun (WGS) entry which is preliminary data.</text>
</comment>
<dbReference type="Pfam" id="PF00497">
    <property type="entry name" value="SBP_bac_3"/>
    <property type="match status" value="1"/>
</dbReference>
<protein>
    <submittedName>
        <fullName evidence="5">Transporter substrate-binding domain-containing protein</fullName>
    </submittedName>
</protein>
<dbReference type="PANTHER" id="PTHR35936">
    <property type="entry name" value="MEMBRANE-BOUND LYTIC MUREIN TRANSGLYCOSYLASE F"/>
    <property type="match status" value="1"/>
</dbReference>
<sequence>MLKLSALLLCLFSVYPLHAKQQLRWCAWEFPGNVNFDNKAKQAQGVSVDFMQEVAHRAGFELLISKATPPVRCLKELSDGNSDLVINIIKSGDGRPEIDYLPYGARQPDKVYLSASDNRRLDQVAALSTMTLAAIRNYGFHPKVKHIVDAMPAAQVIRVNSVYSALEVVAKQRVTAALLPPTQVAAVLQQHPELASQIRAVSFPVNIVEPQPVYIGLAKRCQCPQLAQAIRHSLAAMSEDGTTKRIMGDRVIEFTD</sequence>
<dbReference type="PANTHER" id="PTHR35936:SF19">
    <property type="entry name" value="AMINO-ACID-BINDING PROTEIN YXEM-RELATED"/>
    <property type="match status" value="1"/>
</dbReference>
<keyword evidence="2 3" id="KW-0732">Signal</keyword>
<dbReference type="InterPro" id="IPR001638">
    <property type="entry name" value="Solute-binding_3/MltF_N"/>
</dbReference>
<proteinExistence type="inferred from homology"/>